<dbReference type="RefSeq" id="WP_039247766.1">
    <property type="nucleotide sequence ID" value="NZ_JWSY01000028.1"/>
</dbReference>
<reference evidence="1 2" key="1">
    <citation type="submission" date="2014-12" db="EMBL/GenBank/DDBJ databases">
        <title>Genome sequencing of Brevundimonas nasdae TPW30.</title>
        <authorList>
            <person name="Tan P.W."/>
            <person name="Chan K.-G."/>
        </authorList>
    </citation>
    <scope>NUCLEOTIDE SEQUENCE [LARGE SCALE GENOMIC DNA]</scope>
    <source>
        <strain evidence="1 2">TPW30</strain>
    </source>
</reference>
<sequence length="120" mass="13843">MSAMRETTLGWLIEHERTVRWECEVAPLGHNGQVDLGRLAKAKGGTFSLANRRPACKIPGCPGRVRFVDRSSMWARPLDTITDRDEAYWEYEAAFRKRMASAGWEIQSGYWFSPDRVEHR</sequence>
<name>A0A0B4C4B4_9CAUL</name>
<protein>
    <submittedName>
        <fullName evidence="1">Uncharacterized protein</fullName>
    </submittedName>
</protein>
<evidence type="ECO:0000313" key="1">
    <source>
        <dbReference type="EMBL" id="KIC55874.1"/>
    </source>
</evidence>
<evidence type="ECO:0000313" key="2">
    <source>
        <dbReference type="Proteomes" id="UP000031166"/>
    </source>
</evidence>
<dbReference type="EMBL" id="JWSY01000028">
    <property type="protein sequence ID" value="KIC55874.1"/>
    <property type="molecule type" value="Genomic_DNA"/>
</dbReference>
<accession>A0A0B4C4B4</accession>
<comment type="caution">
    <text evidence="1">The sequence shown here is derived from an EMBL/GenBank/DDBJ whole genome shotgun (WGS) entry which is preliminary data.</text>
</comment>
<dbReference type="AlphaFoldDB" id="A0A0B4C4B4"/>
<dbReference type="Proteomes" id="UP000031166">
    <property type="component" value="Unassembled WGS sequence"/>
</dbReference>
<organism evidence="1 2">
    <name type="scientific">Brevundimonas nasdae</name>
    <dbReference type="NCBI Taxonomy" id="172043"/>
    <lineage>
        <taxon>Bacteria</taxon>
        <taxon>Pseudomonadati</taxon>
        <taxon>Pseudomonadota</taxon>
        <taxon>Alphaproteobacteria</taxon>
        <taxon>Caulobacterales</taxon>
        <taxon>Caulobacteraceae</taxon>
        <taxon>Brevundimonas</taxon>
    </lineage>
</organism>
<gene>
    <name evidence="1" type="ORF">RM53_14210</name>
</gene>
<proteinExistence type="predicted"/>